<gene>
    <name evidence="1" type="ORF">LPJ66_002801</name>
</gene>
<reference evidence="1" key="1">
    <citation type="submission" date="2022-07" db="EMBL/GenBank/DDBJ databases">
        <title>Phylogenomic reconstructions and comparative analyses of Kickxellomycotina fungi.</title>
        <authorList>
            <person name="Reynolds N.K."/>
            <person name="Stajich J.E."/>
            <person name="Barry K."/>
            <person name="Grigoriev I.V."/>
            <person name="Crous P."/>
            <person name="Smith M.E."/>
        </authorList>
    </citation>
    <scope>NUCLEOTIDE SEQUENCE</scope>
    <source>
        <strain evidence="1">Benny 63K</strain>
    </source>
</reference>
<sequence>MAHTKPAPGGWEARIILQLDQREVRVATVAKVIHSYNRLAGKVGEFASHSRTLEARSREQGERMLESFQHNSSGLGNSSGGNMRGSSLAQQRIADLEREVEALKEERTVLYRSQGTNAQRLLDLSDQMRENDDRMRQQELEISDSHEALRRTNSKINDMQDTLKEKDGTIQILQDEMSALQLEIAQIEERCGRLQAENDDLVRRWLKKMNDEAEKVNDVTHELELIKRKSAALSPRLGMAAAFEDDHYFGLSPISVRHGGSVAPRSAVGKIDARMEELHSIALTSNGELLAVGGQSSTVKVFDAATGDSVYSLTGCLKGVNHVEISSDNSMLLAASSDHTARIWKLDTGRHWKSLTGHIGSVVTAKFNIDGSRVFTYSQDRTVKVWDTQRGLCIKTLFTVSSCHDIAILDSEGRRLVTAHMDNSIRIWDTVSGKKLQEAAIHKEQVMSVWANRTGTRVLTNSCDGTLKFVDTATMDVLTVMSASGYRPSRNWARASLSPDERYAMAGSIDGKLYVWDVNSGDLVRSLDIHKSAVCDSLWDPTGARVYSAEKGRYIMMLQ</sequence>
<name>A0ACC1IPG2_9FUNG</name>
<keyword evidence="2" id="KW-1185">Reference proteome</keyword>
<evidence type="ECO:0000313" key="2">
    <source>
        <dbReference type="Proteomes" id="UP001150581"/>
    </source>
</evidence>
<dbReference type="Proteomes" id="UP001150581">
    <property type="component" value="Unassembled WGS sequence"/>
</dbReference>
<evidence type="ECO:0000313" key="1">
    <source>
        <dbReference type="EMBL" id="KAJ1898366.1"/>
    </source>
</evidence>
<proteinExistence type="predicted"/>
<dbReference type="EMBL" id="JANBPG010000244">
    <property type="protein sequence ID" value="KAJ1898366.1"/>
    <property type="molecule type" value="Genomic_DNA"/>
</dbReference>
<organism evidence="1 2">
    <name type="scientific">Kickxella alabastrina</name>
    <dbReference type="NCBI Taxonomy" id="61397"/>
    <lineage>
        <taxon>Eukaryota</taxon>
        <taxon>Fungi</taxon>
        <taxon>Fungi incertae sedis</taxon>
        <taxon>Zoopagomycota</taxon>
        <taxon>Kickxellomycotina</taxon>
        <taxon>Kickxellomycetes</taxon>
        <taxon>Kickxellales</taxon>
        <taxon>Kickxellaceae</taxon>
        <taxon>Kickxella</taxon>
    </lineage>
</organism>
<protein>
    <submittedName>
        <fullName evidence="1">Uncharacterized protein</fullName>
    </submittedName>
</protein>
<comment type="caution">
    <text evidence="1">The sequence shown here is derived from an EMBL/GenBank/DDBJ whole genome shotgun (WGS) entry which is preliminary data.</text>
</comment>
<accession>A0ACC1IPG2</accession>